<sequence>MTTSAAIKEPVLVLGGAGFIGSSIVRALVAQGLRPRVLTRPSRSIANLRDILDRIELIHGDFMDDTVLRVAMKGVHTVYHLITTTFPNMVIESSNYDLLSNLLPTIRMLEIARESGACRIVYASSGGTIYGEPQQLPIPESHPLAPKSAYGQSKLTIENYLSFYGRTTPLEVSILRLSNPYGPQQNPFGNQGLIAVAMGCLLDGRPLKVFGEGTAVRDYIFIDDVVDALLRASVAAPDVLNISYGEGRSVMQVLEAVERVSGRKLNRVQLPDRRGDVSVNVLDNARARSRLGWAPSCGFEDGVARTWAAFRAA</sequence>
<dbReference type="Gene3D" id="3.40.50.720">
    <property type="entry name" value="NAD(P)-binding Rossmann-like Domain"/>
    <property type="match status" value="1"/>
</dbReference>
<keyword evidence="8" id="KW-1185">Reference proteome</keyword>
<dbReference type="InParanoid" id="A0A4R6QM00"/>
<reference evidence="7 8" key="1">
    <citation type="submission" date="2019-03" db="EMBL/GenBank/DDBJ databases">
        <title>Genomic Encyclopedia of Type Strains, Phase IV (KMG-IV): sequencing the most valuable type-strain genomes for metagenomic binning, comparative biology and taxonomic classification.</title>
        <authorList>
            <person name="Goeker M."/>
        </authorList>
    </citation>
    <scope>NUCLEOTIDE SEQUENCE [LARGE SCALE GENOMIC DNA]</scope>
    <source>
        <strain evidence="7 8">DSM 16998</strain>
    </source>
</reference>
<dbReference type="InterPro" id="IPR036291">
    <property type="entry name" value="NAD(P)-bd_dom_sf"/>
</dbReference>
<evidence type="ECO:0000256" key="1">
    <source>
        <dbReference type="ARBA" id="ARBA00004947"/>
    </source>
</evidence>
<feature type="domain" description="NAD-dependent epimerase/dehydratase" evidence="6">
    <location>
        <begin position="11"/>
        <end position="241"/>
    </location>
</feature>
<dbReference type="PANTHER" id="PTHR43725">
    <property type="entry name" value="UDP-GLUCOSE 4-EPIMERASE"/>
    <property type="match status" value="1"/>
</dbReference>
<evidence type="ECO:0000313" key="8">
    <source>
        <dbReference type="Proteomes" id="UP000295361"/>
    </source>
</evidence>
<protein>
    <recommendedName>
        <fullName evidence="3">UDP-glucose 4-epimerase</fullName>
    </recommendedName>
    <alternativeName>
        <fullName evidence="5">Galactowaldenase</fullName>
    </alternativeName>
    <alternativeName>
        <fullName evidence="4">UDP-galactose 4-epimerase</fullName>
    </alternativeName>
</protein>
<comment type="pathway">
    <text evidence="1">Carbohydrate metabolism; galactose metabolism.</text>
</comment>
<evidence type="ECO:0000256" key="3">
    <source>
        <dbReference type="ARBA" id="ARBA00018569"/>
    </source>
</evidence>
<dbReference type="AlphaFoldDB" id="A0A4R6QM00"/>
<dbReference type="EMBL" id="SNXS01000003">
    <property type="protein sequence ID" value="TDP71519.1"/>
    <property type="molecule type" value="Genomic_DNA"/>
</dbReference>
<evidence type="ECO:0000256" key="5">
    <source>
        <dbReference type="ARBA" id="ARBA00033067"/>
    </source>
</evidence>
<evidence type="ECO:0000256" key="4">
    <source>
        <dbReference type="ARBA" id="ARBA00031367"/>
    </source>
</evidence>
<comment type="caution">
    <text evidence="7">The sequence shown here is derived from an EMBL/GenBank/DDBJ whole genome shotgun (WGS) entry which is preliminary data.</text>
</comment>
<name>A0A4R6QM00_9BURK</name>
<dbReference type="OrthoDB" id="9769113at2"/>
<dbReference type="Proteomes" id="UP000295361">
    <property type="component" value="Unassembled WGS sequence"/>
</dbReference>
<dbReference type="Gene3D" id="3.90.25.10">
    <property type="entry name" value="UDP-galactose 4-epimerase, domain 1"/>
    <property type="match status" value="1"/>
</dbReference>
<comment type="similarity">
    <text evidence="2">Belongs to the NAD(P)-dependent epimerase/dehydratase family.</text>
</comment>
<evidence type="ECO:0000313" key="7">
    <source>
        <dbReference type="EMBL" id="TDP71519.1"/>
    </source>
</evidence>
<accession>A0A4R6QM00</accession>
<dbReference type="InterPro" id="IPR001509">
    <property type="entry name" value="Epimerase_deHydtase"/>
</dbReference>
<proteinExistence type="inferred from homology"/>
<evidence type="ECO:0000256" key="2">
    <source>
        <dbReference type="ARBA" id="ARBA00007637"/>
    </source>
</evidence>
<evidence type="ECO:0000259" key="6">
    <source>
        <dbReference type="Pfam" id="PF01370"/>
    </source>
</evidence>
<gene>
    <name evidence="7" type="ORF">DES47_103500</name>
</gene>
<dbReference type="Pfam" id="PF01370">
    <property type="entry name" value="Epimerase"/>
    <property type="match status" value="1"/>
</dbReference>
<dbReference type="SUPFAM" id="SSF51735">
    <property type="entry name" value="NAD(P)-binding Rossmann-fold domains"/>
    <property type="match status" value="1"/>
</dbReference>
<dbReference type="RefSeq" id="WP_133701292.1">
    <property type="nucleotide sequence ID" value="NZ_SNXS01000003.1"/>
</dbReference>
<organism evidence="7 8">
    <name type="scientific">Roseateles toxinivorans</name>
    <dbReference type="NCBI Taxonomy" id="270368"/>
    <lineage>
        <taxon>Bacteria</taxon>
        <taxon>Pseudomonadati</taxon>
        <taxon>Pseudomonadota</taxon>
        <taxon>Betaproteobacteria</taxon>
        <taxon>Burkholderiales</taxon>
        <taxon>Sphaerotilaceae</taxon>
        <taxon>Roseateles</taxon>
    </lineage>
</organism>
<dbReference type="PANTHER" id="PTHR43725:SF53">
    <property type="entry name" value="UDP-ARABINOSE 4-EPIMERASE 1"/>
    <property type="match status" value="1"/>
</dbReference>